<feature type="compositionally biased region" description="Polar residues" evidence="5">
    <location>
        <begin position="175"/>
        <end position="215"/>
    </location>
</feature>
<feature type="region of interest" description="Disordered" evidence="5">
    <location>
        <begin position="122"/>
        <end position="144"/>
    </location>
</feature>
<feature type="compositionally biased region" description="Basic residues" evidence="5">
    <location>
        <begin position="271"/>
        <end position="283"/>
    </location>
</feature>
<organism evidence="7 8">
    <name type="scientific">Allacma fusca</name>
    <dbReference type="NCBI Taxonomy" id="39272"/>
    <lineage>
        <taxon>Eukaryota</taxon>
        <taxon>Metazoa</taxon>
        <taxon>Ecdysozoa</taxon>
        <taxon>Arthropoda</taxon>
        <taxon>Hexapoda</taxon>
        <taxon>Collembola</taxon>
        <taxon>Symphypleona</taxon>
        <taxon>Sminthuridae</taxon>
        <taxon>Allacma</taxon>
    </lineage>
</organism>
<dbReference type="InterPro" id="IPR001841">
    <property type="entry name" value="Znf_RING"/>
</dbReference>
<dbReference type="AlphaFoldDB" id="A0A8J2LCB1"/>
<feature type="region of interest" description="Disordered" evidence="5">
    <location>
        <begin position="246"/>
        <end position="435"/>
    </location>
</feature>
<dbReference type="PANTHER" id="PTHR45877">
    <property type="entry name" value="E3 UBIQUITIN-PROTEIN LIGASE SIAH2"/>
    <property type="match status" value="1"/>
</dbReference>
<evidence type="ECO:0000313" key="8">
    <source>
        <dbReference type="Proteomes" id="UP000708208"/>
    </source>
</evidence>
<feature type="compositionally biased region" description="Polar residues" evidence="5">
    <location>
        <begin position="250"/>
        <end position="268"/>
    </location>
</feature>
<feature type="compositionally biased region" description="Basic residues" evidence="5">
    <location>
        <begin position="305"/>
        <end position="316"/>
    </location>
</feature>
<dbReference type="CDD" id="cd16571">
    <property type="entry name" value="RING-HC_SIAHs"/>
    <property type="match status" value="1"/>
</dbReference>
<dbReference type="GO" id="GO:0008270">
    <property type="term" value="F:zinc ion binding"/>
    <property type="evidence" value="ECO:0007669"/>
    <property type="project" value="UniProtKB-KW"/>
</dbReference>
<feature type="compositionally biased region" description="Low complexity" evidence="5">
    <location>
        <begin position="63"/>
        <end position="100"/>
    </location>
</feature>
<evidence type="ECO:0000256" key="2">
    <source>
        <dbReference type="ARBA" id="ARBA00022771"/>
    </source>
</evidence>
<proteinExistence type="predicted"/>
<evidence type="ECO:0000259" key="6">
    <source>
        <dbReference type="PROSITE" id="PS50089"/>
    </source>
</evidence>
<dbReference type="PROSITE" id="PS50089">
    <property type="entry name" value="ZF_RING_2"/>
    <property type="match status" value="1"/>
</dbReference>
<evidence type="ECO:0000256" key="1">
    <source>
        <dbReference type="ARBA" id="ARBA00022723"/>
    </source>
</evidence>
<sequence length="498" mass="53444">MIRFDNGKYFYQRGRYTRCVSPPGETRKTGSPKAPYIPQSSMHVPKGTPVTSHEFDPFQFGPSSSRRVVTSTESRGTPTVTVSTTRPSSSSPPSTVTGTPVIFWNSETKSYTTRNPTRMTVVSTSVTSSTARVSDSGSSSRMNSTIYPSIDALTANLESVSMSGKVTPSVDLASRSGSSSAVPPRTSGNNAAVSSWLQSSPAPSQIHSNGSSARQGLNGAPRDFHKPQSAPAVRVYTPLNSAMPLLSGPESVQNNHFNGNHLASNEPSRGNRGRPFPRGRGRNRGGGNNFNKAGENSGNQGNNGGRHRGRGQHRGNNRGGFNNNHQNQQSDSGSQSVDSVRDTNGSGEDCQSQNPFEIRNHRAEPSETNSETGDVNPRGRGRFFNRGRGRANPRRGQGRRNRGGGVTSTDNNRPEDNASGASVAQGGSGTPTIDLENSPFECPICMEALRAPIYQCHNGHMVCNSCEAQIRQCPICREEMPTRKIRNLPIEQIVTGSA</sequence>
<keyword evidence="3" id="KW-0862">Zinc</keyword>
<dbReference type="OrthoDB" id="6677380at2759"/>
<name>A0A8J2LCB1_9HEXA</name>
<accession>A0A8J2LCB1</accession>
<keyword evidence="1" id="KW-0479">Metal-binding</keyword>
<evidence type="ECO:0000256" key="5">
    <source>
        <dbReference type="SAM" id="MobiDB-lite"/>
    </source>
</evidence>
<feature type="domain" description="RING-type" evidence="6">
    <location>
        <begin position="442"/>
        <end position="477"/>
    </location>
</feature>
<gene>
    <name evidence="7" type="ORF">AFUS01_LOCUS38732</name>
</gene>
<dbReference type="InterPro" id="IPR004162">
    <property type="entry name" value="SINA-like_animal"/>
</dbReference>
<reference evidence="7" key="1">
    <citation type="submission" date="2021-06" db="EMBL/GenBank/DDBJ databases">
        <authorList>
            <person name="Hodson N. C."/>
            <person name="Mongue J. A."/>
            <person name="Jaron S. K."/>
        </authorList>
    </citation>
    <scope>NUCLEOTIDE SEQUENCE</scope>
</reference>
<feature type="compositionally biased region" description="Basic residues" evidence="5">
    <location>
        <begin position="379"/>
        <end position="402"/>
    </location>
</feature>
<evidence type="ECO:0000256" key="3">
    <source>
        <dbReference type="ARBA" id="ARBA00022833"/>
    </source>
</evidence>
<feature type="region of interest" description="Disordered" evidence="5">
    <location>
        <begin position="168"/>
        <end position="229"/>
    </location>
</feature>
<feature type="compositionally biased region" description="Low complexity" evidence="5">
    <location>
        <begin position="319"/>
        <end position="336"/>
    </location>
</feature>
<feature type="compositionally biased region" description="Low complexity" evidence="5">
    <location>
        <begin position="122"/>
        <end position="136"/>
    </location>
</feature>
<dbReference type="Pfam" id="PF21362">
    <property type="entry name" value="Sina_RING"/>
    <property type="match status" value="1"/>
</dbReference>
<dbReference type="GO" id="GO:0043161">
    <property type="term" value="P:proteasome-mediated ubiquitin-dependent protein catabolic process"/>
    <property type="evidence" value="ECO:0007669"/>
    <property type="project" value="TreeGrafter"/>
</dbReference>
<dbReference type="EMBL" id="CAJVCH010549096">
    <property type="protein sequence ID" value="CAG7828833.1"/>
    <property type="molecule type" value="Genomic_DNA"/>
</dbReference>
<dbReference type="GO" id="GO:0061630">
    <property type="term" value="F:ubiquitin protein ligase activity"/>
    <property type="evidence" value="ECO:0007669"/>
    <property type="project" value="TreeGrafter"/>
</dbReference>
<keyword evidence="2 4" id="KW-0863">Zinc-finger</keyword>
<comment type="caution">
    <text evidence="7">The sequence shown here is derived from an EMBL/GenBank/DDBJ whole genome shotgun (WGS) entry which is preliminary data.</text>
</comment>
<dbReference type="GO" id="GO:0031624">
    <property type="term" value="F:ubiquitin conjugating enzyme binding"/>
    <property type="evidence" value="ECO:0007669"/>
    <property type="project" value="TreeGrafter"/>
</dbReference>
<protein>
    <recommendedName>
        <fullName evidence="6">RING-type domain-containing protein</fullName>
    </recommendedName>
</protein>
<dbReference type="InterPro" id="IPR049548">
    <property type="entry name" value="Sina-like_RING"/>
</dbReference>
<keyword evidence="8" id="KW-1185">Reference proteome</keyword>
<dbReference type="GO" id="GO:0005737">
    <property type="term" value="C:cytoplasm"/>
    <property type="evidence" value="ECO:0007669"/>
    <property type="project" value="TreeGrafter"/>
</dbReference>
<feature type="region of interest" description="Disordered" evidence="5">
    <location>
        <begin position="20"/>
        <end position="100"/>
    </location>
</feature>
<evidence type="ECO:0000256" key="4">
    <source>
        <dbReference type="PROSITE-ProRule" id="PRU00175"/>
    </source>
</evidence>
<evidence type="ECO:0000313" key="7">
    <source>
        <dbReference type="EMBL" id="CAG7828833.1"/>
    </source>
</evidence>
<dbReference type="Proteomes" id="UP000708208">
    <property type="component" value="Unassembled WGS sequence"/>
</dbReference>
<feature type="compositionally biased region" description="Polar residues" evidence="5">
    <location>
        <begin position="342"/>
        <end position="355"/>
    </location>
</feature>
<dbReference type="PANTHER" id="PTHR45877:SF2">
    <property type="entry name" value="E3 UBIQUITIN-PROTEIN LIGASE SINA-RELATED"/>
    <property type="match status" value="1"/>
</dbReference>